<dbReference type="CDD" id="cd02440">
    <property type="entry name" value="AdoMet_MTases"/>
    <property type="match status" value="1"/>
</dbReference>
<accession>A0A9P7YE56</accession>
<reference evidence="2" key="1">
    <citation type="journal article" date="2021" name="IMA Fungus">
        <title>Genomic characterization of three marine fungi, including Emericellopsis atlantica sp. nov. with signatures of a generalist lifestyle and marine biomass degradation.</title>
        <authorList>
            <person name="Hagestad O.C."/>
            <person name="Hou L."/>
            <person name="Andersen J.H."/>
            <person name="Hansen E.H."/>
            <person name="Altermark B."/>
            <person name="Li C."/>
            <person name="Kuhnert E."/>
            <person name="Cox R.J."/>
            <person name="Crous P.W."/>
            <person name="Spatafora J.W."/>
            <person name="Lail K."/>
            <person name="Amirebrahimi M."/>
            <person name="Lipzen A."/>
            <person name="Pangilinan J."/>
            <person name="Andreopoulos W."/>
            <person name="Hayes R.D."/>
            <person name="Ng V."/>
            <person name="Grigoriev I.V."/>
            <person name="Jackson S.A."/>
            <person name="Sutton T.D.S."/>
            <person name="Dobson A.D.W."/>
            <person name="Rama T."/>
        </authorList>
    </citation>
    <scope>NUCLEOTIDE SEQUENCE</scope>
    <source>
        <strain evidence="2">TRa018bII</strain>
    </source>
</reference>
<dbReference type="OrthoDB" id="66144at2759"/>
<sequence>MSTPRPIQSVTTLDLYERWAEVYDTDGNILQAIDDLLLPDLLSQALPLLPSDGSITITELGCGTGRNTVKLLLLPGPKISTINALDLSPQMLDIARGRCEAILSKATEGVGVRFHVFNALNTTIPTEVSQLKAQADLVLSTLVLEHLPVATFFKACASFLQPGGILIVTNMHAEMGRRSQAGFMDTDGVTKVQGESFNYETEEVFEVGRRFGFVVVGEGGMWERGIGEEDIASEVVGGRGAKWVGCKVWFGGVFRFSGIGDVE</sequence>
<dbReference type="InterPro" id="IPR029063">
    <property type="entry name" value="SAM-dependent_MTases_sf"/>
</dbReference>
<evidence type="ECO:0000259" key="1">
    <source>
        <dbReference type="Pfam" id="PF08241"/>
    </source>
</evidence>
<gene>
    <name evidence="2" type="ORF">BJ875DRAFT_105200</name>
</gene>
<comment type="caution">
    <text evidence="2">The sequence shown here is derived from an EMBL/GenBank/DDBJ whole genome shotgun (WGS) entry which is preliminary data.</text>
</comment>
<organism evidence="2 3">
    <name type="scientific">Amylocarpus encephaloides</name>
    <dbReference type="NCBI Taxonomy" id="45428"/>
    <lineage>
        <taxon>Eukaryota</taxon>
        <taxon>Fungi</taxon>
        <taxon>Dikarya</taxon>
        <taxon>Ascomycota</taxon>
        <taxon>Pezizomycotina</taxon>
        <taxon>Leotiomycetes</taxon>
        <taxon>Helotiales</taxon>
        <taxon>Helotiales incertae sedis</taxon>
        <taxon>Amylocarpus</taxon>
    </lineage>
</organism>
<name>A0A9P7YE56_9HELO</name>
<dbReference type="PANTHER" id="PTHR43464">
    <property type="entry name" value="METHYLTRANSFERASE"/>
    <property type="match status" value="1"/>
</dbReference>
<dbReference type="EMBL" id="MU251579">
    <property type="protein sequence ID" value="KAG9231832.1"/>
    <property type="molecule type" value="Genomic_DNA"/>
</dbReference>
<keyword evidence="2" id="KW-0808">Transferase</keyword>
<dbReference type="PANTHER" id="PTHR43464:SF52">
    <property type="entry name" value="PUTATIVE-RELATED"/>
    <property type="match status" value="1"/>
</dbReference>
<protein>
    <submittedName>
        <fullName evidence="2">S-adenosyl-L-methionine-dependent methyltransferase</fullName>
    </submittedName>
</protein>
<evidence type="ECO:0000313" key="3">
    <source>
        <dbReference type="Proteomes" id="UP000824998"/>
    </source>
</evidence>
<proteinExistence type="predicted"/>
<keyword evidence="3" id="KW-1185">Reference proteome</keyword>
<evidence type="ECO:0000313" key="2">
    <source>
        <dbReference type="EMBL" id="KAG9231832.1"/>
    </source>
</evidence>
<dbReference type="SUPFAM" id="SSF53335">
    <property type="entry name" value="S-adenosyl-L-methionine-dependent methyltransferases"/>
    <property type="match status" value="1"/>
</dbReference>
<keyword evidence="2" id="KW-0489">Methyltransferase</keyword>
<dbReference type="Pfam" id="PF08241">
    <property type="entry name" value="Methyltransf_11"/>
    <property type="match status" value="1"/>
</dbReference>
<dbReference type="AlphaFoldDB" id="A0A9P7YE56"/>
<dbReference type="Gene3D" id="3.40.50.150">
    <property type="entry name" value="Vaccinia Virus protein VP39"/>
    <property type="match status" value="1"/>
</dbReference>
<feature type="domain" description="Methyltransferase type 11" evidence="1">
    <location>
        <begin position="59"/>
        <end position="168"/>
    </location>
</feature>
<dbReference type="Proteomes" id="UP000824998">
    <property type="component" value="Unassembled WGS sequence"/>
</dbReference>
<dbReference type="InterPro" id="IPR013216">
    <property type="entry name" value="Methyltransf_11"/>
</dbReference>
<dbReference type="GO" id="GO:0032259">
    <property type="term" value="P:methylation"/>
    <property type="evidence" value="ECO:0007669"/>
    <property type="project" value="UniProtKB-KW"/>
</dbReference>
<dbReference type="GO" id="GO:0010420">
    <property type="term" value="F:polyprenyldihydroxybenzoate methyltransferase activity"/>
    <property type="evidence" value="ECO:0007669"/>
    <property type="project" value="TreeGrafter"/>
</dbReference>